<organism evidence="1 2">
    <name type="scientific">Sphingobium yanoikuyae</name>
    <name type="common">Sphingomonas yanoikuyae</name>
    <dbReference type="NCBI Taxonomy" id="13690"/>
    <lineage>
        <taxon>Bacteria</taxon>
        <taxon>Pseudomonadati</taxon>
        <taxon>Pseudomonadota</taxon>
        <taxon>Alphaproteobacteria</taxon>
        <taxon>Sphingomonadales</taxon>
        <taxon>Sphingomonadaceae</taxon>
        <taxon>Sphingobium</taxon>
    </lineage>
</organism>
<protein>
    <submittedName>
        <fullName evidence="1">Uncharacterized protein</fullName>
    </submittedName>
</protein>
<sequence>MATAKSRTYRLHLSDEGTDAFLECHLRLARIARRFIPYGATLTVAVLLMEALDCPDLSDELSAPRVNRLTGRIEHFVGASPNLAHAAARMLERVEISLSGGPALTAARLFTAAIALMSASEDSEIARAYRSIGTAFATQDPETLA</sequence>
<evidence type="ECO:0000313" key="1">
    <source>
        <dbReference type="EMBL" id="AYO77273.1"/>
    </source>
</evidence>
<dbReference type="AlphaFoldDB" id="A0A3G2UQF8"/>
<reference evidence="1 2" key="1">
    <citation type="submission" date="2018-10" db="EMBL/GenBank/DDBJ databases">
        <title>Characterization and genome analysis of a novel bacterium Sphingobium yanoikuyae SJTF8 capable of degrading PAHs.</title>
        <authorList>
            <person name="Yin C."/>
            <person name="Xiong W."/>
            <person name="Liang R."/>
        </authorList>
    </citation>
    <scope>NUCLEOTIDE SEQUENCE [LARGE SCALE GENOMIC DNA]</scope>
    <source>
        <strain evidence="1 2">SJTF8</strain>
    </source>
</reference>
<name>A0A3G2UQF8_SPHYA</name>
<accession>A0A3G2UQF8</accession>
<evidence type="ECO:0000313" key="2">
    <source>
        <dbReference type="Proteomes" id="UP000280708"/>
    </source>
</evidence>
<dbReference type="RefSeq" id="WP_163000259.1">
    <property type="nucleotide sequence ID" value="NZ_CP033230.1"/>
</dbReference>
<gene>
    <name evidence="1" type="ORF">EBF16_10465</name>
</gene>
<dbReference type="EMBL" id="CP033230">
    <property type="protein sequence ID" value="AYO77273.1"/>
    <property type="molecule type" value="Genomic_DNA"/>
</dbReference>
<dbReference type="Proteomes" id="UP000280708">
    <property type="component" value="Chromosome"/>
</dbReference>
<proteinExistence type="predicted"/>